<proteinExistence type="predicted"/>
<gene>
    <name evidence="1" type="ORF">H5410_005396</name>
</gene>
<accession>A0A9J6A761</accession>
<reference evidence="1 2" key="1">
    <citation type="submission" date="2020-09" db="EMBL/GenBank/DDBJ databases">
        <title>De no assembly of potato wild relative species, Solanum commersonii.</title>
        <authorList>
            <person name="Cho K."/>
        </authorList>
    </citation>
    <scope>NUCLEOTIDE SEQUENCE [LARGE SCALE GENOMIC DNA]</scope>
    <source>
        <strain evidence="1">LZ3.2</strain>
        <tissue evidence="1">Leaf</tissue>
    </source>
</reference>
<organism evidence="1 2">
    <name type="scientific">Solanum commersonii</name>
    <name type="common">Commerson's wild potato</name>
    <name type="synonym">Commerson's nightshade</name>
    <dbReference type="NCBI Taxonomy" id="4109"/>
    <lineage>
        <taxon>Eukaryota</taxon>
        <taxon>Viridiplantae</taxon>
        <taxon>Streptophyta</taxon>
        <taxon>Embryophyta</taxon>
        <taxon>Tracheophyta</taxon>
        <taxon>Spermatophyta</taxon>
        <taxon>Magnoliopsida</taxon>
        <taxon>eudicotyledons</taxon>
        <taxon>Gunneridae</taxon>
        <taxon>Pentapetalae</taxon>
        <taxon>asterids</taxon>
        <taxon>lamiids</taxon>
        <taxon>Solanales</taxon>
        <taxon>Solanaceae</taxon>
        <taxon>Solanoideae</taxon>
        <taxon>Solaneae</taxon>
        <taxon>Solanum</taxon>
    </lineage>
</organism>
<dbReference type="OrthoDB" id="683646at2759"/>
<protein>
    <submittedName>
        <fullName evidence="1">Uncharacterized protein</fullName>
    </submittedName>
</protein>
<keyword evidence="2" id="KW-1185">Reference proteome</keyword>
<evidence type="ECO:0000313" key="1">
    <source>
        <dbReference type="EMBL" id="KAG5620178.1"/>
    </source>
</evidence>
<dbReference type="Proteomes" id="UP000824120">
    <property type="component" value="Chromosome 2"/>
</dbReference>
<dbReference type="AlphaFoldDB" id="A0A9J6A761"/>
<sequence>MESQHRWQILSQQSLQEGPFKADRKRQKVPRKLFGEAWHLISNLPGWSLFITLAGESWTMVEHTADLLSCWIRRGGSKSQKRWWKTVPACIWWTIWKERNERIFKGRSNSIQKIKGKCTSTLCFWCKEQCIVDEIQIVDFLGLLFRRHLNNWEINRVAELLNTLEQYKDLTPNEDSLFWLPDKQGRFSAGSAYKTSQRSVSQSSGWPWKMI</sequence>
<name>A0A9J6A761_SOLCO</name>
<dbReference type="EMBL" id="JACXVP010000002">
    <property type="protein sequence ID" value="KAG5620178.1"/>
    <property type="molecule type" value="Genomic_DNA"/>
</dbReference>
<evidence type="ECO:0000313" key="2">
    <source>
        <dbReference type="Proteomes" id="UP000824120"/>
    </source>
</evidence>
<comment type="caution">
    <text evidence="1">The sequence shown here is derived from an EMBL/GenBank/DDBJ whole genome shotgun (WGS) entry which is preliminary data.</text>
</comment>